<feature type="compositionally biased region" description="Basic and acidic residues" evidence="8">
    <location>
        <begin position="307"/>
        <end position="327"/>
    </location>
</feature>
<dbReference type="GO" id="GO:0006508">
    <property type="term" value="P:proteolysis"/>
    <property type="evidence" value="ECO:0007669"/>
    <property type="project" value="UniProtKB-KW"/>
</dbReference>
<feature type="compositionally biased region" description="Basic and acidic residues" evidence="8">
    <location>
        <begin position="52"/>
        <end position="79"/>
    </location>
</feature>
<evidence type="ECO:0000256" key="7">
    <source>
        <dbReference type="ARBA" id="ARBA00023239"/>
    </source>
</evidence>
<dbReference type="Gene3D" id="3.90.1680.10">
    <property type="entry name" value="SOS response associated peptidase-like"/>
    <property type="match status" value="1"/>
</dbReference>
<dbReference type="GO" id="GO:0016829">
    <property type="term" value="F:lyase activity"/>
    <property type="evidence" value="ECO:0007669"/>
    <property type="project" value="UniProtKB-KW"/>
</dbReference>
<feature type="region of interest" description="Disordered" evidence="8">
    <location>
        <begin position="51"/>
        <end position="79"/>
    </location>
</feature>
<evidence type="ECO:0000313" key="10">
    <source>
        <dbReference type="Proteomes" id="UP000663193"/>
    </source>
</evidence>
<feature type="compositionally biased region" description="Basic and acidic residues" evidence="8">
    <location>
        <begin position="285"/>
        <end position="299"/>
    </location>
</feature>
<keyword evidence="3" id="KW-0227">DNA damage</keyword>
<evidence type="ECO:0000256" key="2">
    <source>
        <dbReference type="ARBA" id="ARBA00022670"/>
    </source>
</evidence>
<evidence type="ECO:0000256" key="8">
    <source>
        <dbReference type="SAM" id="MobiDB-lite"/>
    </source>
</evidence>
<organism evidence="9 10">
    <name type="scientific">Phaeosphaeria nodorum (strain SN15 / ATCC MYA-4574 / FGSC 10173)</name>
    <name type="common">Glume blotch fungus</name>
    <name type="synonym">Parastagonospora nodorum</name>
    <dbReference type="NCBI Taxonomy" id="321614"/>
    <lineage>
        <taxon>Eukaryota</taxon>
        <taxon>Fungi</taxon>
        <taxon>Dikarya</taxon>
        <taxon>Ascomycota</taxon>
        <taxon>Pezizomycotina</taxon>
        <taxon>Dothideomycetes</taxon>
        <taxon>Pleosporomycetidae</taxon>
        <taxon>Pleosporales</taxon>
        <taxon>Pleosporineae</taxon>
        <taxon>Phaeosphaeriaceae</taxon>
        <taxon>Parastagonospora</taxon>
    </lineage>
</organism>
<dbReference type="GO" id="GO:0008233">
    <property type="term" value="F:peptidase activity"/>
    <property type="evidence" value="ECO:0007669"/>
    <property type="project" value="UniProtKB-KW"/>
</dbReference>
<dbReference type="InterPro" id="IPR036590">
    <property type="entry name" value="SRAP-like"/>
</dbReference>
<dbReference type="GO" id="GO:0003697">
    <property type="term" value="F:single-stranded DNA binding"/>
    <property type="evidence" value="ECO:0007669"/>
    <property type="project" value="InterPro"/>
</dbReference>
<dbReference type="PANTHER" id="PTHR13604">
    <property type="entry name" value="DC12-RELATED"/>
    <property type="match status" value="1"/>
</dbReference>
<protein>
    <recommendedName>
        <fullName evidence="11">DUF159 domain protein</fullName>
    </recommendedName>
</protein>
<keyword evidence="2" id="KW-0645">Protease</keyword>
<keyword evidence="5" id="KW-0190">Covalent protein-DNA linkage</keyword>
<dbReference type="OMA" id="GMWTTMK"/>
<evidence type="ECO:0000256" key="5">
    <source>
        <dbReference type="ARBA" id="ARBA00023124"/>
    </source>
</evidence>
<reference evidence="10" key="1">
    <citation type="journal article" date="2021" name="BMC Genomics">
        <title>Chromosome-level genome assembly and manually-curated proteome of model necrotroph Parastagonospora nodorum Sn15 reveals a genome-wide trove of candidate effector homologs, and redundancy of virulence-related functions within an accessory chromosome.</title>
        <authorList>
            <person name="Bertazzoni S."/>
            <person name="Jones D.A.B."/>
            <person name="Phan H.T."/>
            <person name="Tan K.-C."/>
            <person name="Hane J.K."/>
        </authorList>
    </citation>
    <scope>NUCLEOTIDE SEQUENCE [LARGE SCALE GENOMIC DNA]</scope>
    <source>
        <strain evidence="10">SN15 / ATCC MYA-4574 / FGSC 10173)</strain>
    </source>
</reference>
<keyword evidence="10" id="KW-1185">Reference proteome</keyword>
<feature type="compositionally biased region" description="Polar residues" evidence="8">
    <location>
        <begin position="389"/>
        <end position="417"/>
    </location>
</feature>
<keyword evidence="7" id="KW-0456">Lyase</keyword>
<dbReference type="AlphaFoldDB" id="A0A7U2F6C1"/>
<dbReference type="Pfam" id="PF02586">
    <property type="entry name" value="SRAP"/>
    <property type="match status" value="1"/>
</dbReference>
<dbReference type="EMBL" id="CP069031">
    <property type="protein sequence ID" value="QRC99446.1"/>
    <property type="molecule type" value="Genomic_DNA"/>
</dbReference>
<dbReference type="OrthoDB" id="2111841at2759"/>
<dbReference type="VEuPathDB" id="FungiDB:JI435_143560"/>
<evidence type="ECO:0000256" key="3">
    <source>
        <dbReference type="ARBA" id="ARBA00022763"/>
    </source>
</evidence>
<evidence type="ECO:0000256" key="1">
    <source>
        <dbReference type="ARBA" id="ARBA00008136"/>
    </source>
</evidence>
<proteinExistence type="inferred from homology"/>
<comment type="similarity">
    <text evidence="1">Belongs to the SOS response-associated peptidase family.</text>
</comment>
<dbReference type="SUPFAM" id="SSF143081">
    <property type="entry name" value="BB1717-like"/>
    <property type="match status" value="1"/>
</dbReference>
<dbReference type="InterPro" id="IPR003738">
    <property type="entry name" value="SRAP"/>
</dbReference>
<evidence type="ECO:0008006" key="11">
    <source>
        <dbReference type="Google" id="ProtNLM"/>
    </source>
</evidence>
<dbReference type="Proteomes" id="UP000663193">
    <property type="component" value="Chromosome 9"/>
</dbReference>
<sequence length="417" mass="46443">MCGRYALALRPSEVRQQLLQAQMPVEDAPEDDEVRQSYNFAPGYHGLVYRADGPEHGGQHGGQHGDKEEEGAEVKTEGATDTKYKLQAMQWGLVPFWTKRNPDYGSKMKTINCRDDSLIEDRGMWTTMKKKKRCIIVAQGFYEWLKKGNQKLPHFTKRKDGQLMCLAGLWDMVQFEDSSEKLYTYSIITTDSNKQLNFLHDRMPVILDNGSDAVRTWLDPARTEWSEDLQSLLKPYHGELECYAVSKDVGKVGNNSPTFLVPIDSAENKNNIANFFGNQQKAAKSKADKRTAEKADHDLANSTMRDGTVKIEHDVDETRATTDRVEGTEDNAPLPVPATPKGIKRERNEAEDDGNTAAVEPPEKMRKTASPANKASVSPTKTSAKKQGTRSATSNGSAAKTSKGDGSQKITSFFSNK</sequence>
<gene>
    <name evidence="9" type="ORF">JI435_143560</name>
</gene>
<feature type="compositionally biased region" description="Polar residues" evidence="8">
    <location>
        <begin position="370"/>
        <end position="382"/>
    </location>
</feature>
<dbReference type="PANTHER" id="PTHR13604:SF0">
    <property type="entry name" value="ABASIC SITE PROCESSING PROTEIN HMCES"/>
    <property type="match status" value="1"/>
</dbReference>
<evidence type="ECO:0000256" key="4">
    <source>
        <dbReference type="ARBA" id="ARBA00022801"/>
    </source>
</evidence>
<keyword evidence="6" id="KW-0238">DNA-binding</keyword>
<accession>A0A7U2F6C1</accession>
<evidence type="ECO:0000313" key="9">
    <source>
        <dbReference type="EMBL" id="QRC99446.1"/>
    </source>
</evidence>
<name>A0A7U2F6C1_PHANO</name>
<evidence type="ECO:0000256" key="6">
    <source>
        <dbReference type="ARBA" id="ARBA00023125"/>
    </source>
</evidence>
<keyword evidence="4" id="KW-0378">Hydrolase</keyword>
<feature type="region of interest" description="Disordered" evidence="8">
    <location>
        <begin position="280"/>
        <end position="417"/>
    </location>
</feature>
<dbReference type="GO" id="GO:0106300">
    <property type="term" value="P:protein-DNA covalent cross-linking repair"/>
    <property type="evidence" value="ECO:0007669"/>
    <property type="project" value="InterPro"/>
</dbReference>